<reference evidence="2" key="1">
    <citation type="journal article" date="2019" name="Int. J. Syst. Evol. Microbiol.">
        <title>The Global Catalogue of Microorganisms (GCM) 10K type strain sequencing project: providing services to taxonomists for standard genome sequencing and annotation.</title>
        <authorList>
            <consortium name="The Broad Institute Genomics Platform"/>
            <consortium name="The Broad Institute Genome Sequencing Center for Infectious Disease"/>
            <person name="Wu L."/>
            <person name="Ma J."/>
        </authorList>
    </citation>
    <scope>NUCLEOTIDE SEQUENCE [LARGE SCALE GENOMIC DNA]</scope>
    <source>
        <strain evidence="2">KCTC 52232</strain>
    </source>
</reference>
<protein>
    <submittedName>
        <fullName evidence="1">Uncharacterized protein</fullName>
    </submittedName>
</protein>
<dbReference type="EMBL" id="JBHUON010000006">
    <property type="protein sequence ID" value="MFD2864436.1"/>
    <property type="molecule type" value="Genomic_DNA"/>
</dbReference>
<accession>A0ABW5XNN0</accession>
<gene>
    <name evidence="1" type="ORF">ACFSYC_07015</name>
</gene>
<organism evidence="1 2">
    <name type="scientific">Mucilaginibacter antarcticus</name>
    <dbReference type="NCBI Taxonomy" id="1855725"/>
    <lineage>
        <taxon>Bacteria</taxon>
        <taxon>Pseudomonadati</taxon>
        <taxon>Bacteroidota</taxon>
        <taxon>Sphingobacteriia</taxon>
        <taxon>Sphingobacteriales</taxon>
        <taxon>Sphingobacteriaceae</taxon>
        <taxon>Mucilaginibacter</taxon>
    </lineage>
</organism>
<name>A0ABW5XNN0_9SPHI</name>
<keyword evidence="2" id="KW-1185">Reference proteome</keyword>
<comment type="caution">
    <text evidence="1">The sequence shown here is derived from an EMBL/GenBank/DDBJ whole genome shotgun (WGS) entry which is preliminary data.</text>
</comment>
<sequence>MNNYNKIFNGADQLWTAMQANMINYINTHGGHAEYYNKSYIAPPDYDLVRDYLNGSITLPQLKTKIGC</sequence>
<evidence type="ECO:0000313" key="2">
    <source>
        <dbReference type="Proteomes" id="UP001597601"/>
    </source>
</evidence>
<dbReference type="Proteomes" id="UP001597601">
    <property type="component" value="Unassembled WGS sequence"/>
</dbReference>
<evidence type="ECO:0000313" key="1">
    <source>
        <dbReference type="EMBL" id="MFD2864436.1"/>
    </source>
</evidence>
<proteinExistence type="predicted"/>